<sequence length="332" mass="38815">MERERQLFTMEDMKGTYKKKDAWWTVILVDPIASRLALPVANYTNITPNQLSITSFIIGLIAAYSFFIGSAAALIVGAILYHISFIIDCMDGKIARLKKSGSMFGMVLDISLDHIRVVLCALALTFGQFNRTDDITYLYLATFLIVVYFIRHINALHIYKIRREMMKKLNKMKRKINKLLKIQINEELDQKGKEMTSDQPTSVNESTEKNRQEAEHVVEEIKDHMLPKKAKFDLQARFKAKFQWYLSVRDFLLRYRIRPHLFSGIEFQMFIFIVAPLLGILKETIIVSCVLLLLFEIPIVYKLWLSTNDYERQMKSLQEKYDELQEMELSEV</sequence>
<evidence type="ECO:0000256" key="1">
    <source>
        <dbReference type="ARBA" id="ARBA00022679"/>
    </source>
</evidence>
<keyword evidence="4" id="KW-0472">Membrane</keyword>
<dbReference type="RefSeq" id="WP_307336993.1">
    <property type="nucleotide sequence ID" value="NZ_JAUSUQ010000004.1"/>
</dbReference>
<comment type="similarity">
    <text evidence="2">Belongs to the CDP-alcohol phosphatidyltransferase class-I family.</text>
</comment>
<feature type="transmembrane region" description="Helical" evidence="4">
    <location>
        <begin position="104"/>
        <end position="126"/>
    </location>
</feature>
<keyword evidence="1 2" id="KW-0808">Transferase</keyword>
<evidence type="ECO:0000313" key="5">
    <source>
        <dbReference type="EMBL" id="MDQ0338510.1"/>
    </source>
</evidence>
<dbReference type="Pfam" id="PF01066">
    <property type="entry name" value="CDP-OH_P_transf"/>
    <property type="match status" value="1"/>
</dbReference>
<keyword evidence="6" id="KW-1185">Reference proteome</keyword>
<evidence type="ECO:0000313" key="6">
    <source>
        <dbReference type="Proteomes" id="UP001232445"/>
    </source>
</evidence>
<accession>A0ABU0CQ38</accession>
<feature type="transmembrane region" description="Helical" evidence="4">
    <location>
        <begin position="53"/>
        <end position="83"/>
    </location>
</feature>
<dbReference type="Gene3D" id="1.20.120.1760">
    <property type="match status" value="1"/>
</dbReference>
<dbReference type="InterPro" id="IPR043130">
    <property type="entry name" value="CDP-OH_PTrfase_TM_dom"/>
</dbReference>
<evidence type="ECO:0000256" key="4">
    <source>
        <dbReference type="SAM" id="Phobius"/>
    </source>
</evidence>
<feature type="transmembrane region" description="Helical" evidence="4">
    <location>
        <begin position="138"/>
        <end position="159"/>
    </location>
</feature>
<dbReference type="EMBL" id="JAUSUQ010000004">
    <property type="protein sequence ID" value="MDQ0338510.1"/>
    <property type="molecule type" value="Genomic_DNA"/>
</dbReference>
<name>A0ABU0CQ38_9BACI</name>
<dbReference type="Proteomes" id="UP001232445">
    <property type="component" value="Unassembled WGS sequence"/>
</dbReference>
<keyword evidence="4" id="KW-1133">Transmembrane helix</keyword>
<gene>
    <name evidence="5" type="ORF">J2S00_001296</name>
</gene>
<feature type="transmembrane region" description="Helical" evidence="4">
    <location>
        <begin position="261"/>
        <end position="279"/>
    </location>
</feature>
<feature type="transmembrane region" description="Helical" evidence="4">
    <location>
        <begin position="21"/>
        <end position="41"/>
    </location>
</feature>
<dbReference type="PROSITE" id="PS00379">
    <property type="entry name" value="CDP_ALCOHOL_P_TRANSF"/>
    <property type="match status" value="1"/>
</dbReference>
<keyword evidence="4" id="KW-0812">Transmembrane</keyword>
<dbReference type="InterPro" id="IPR048254">
    <property type="entry name" value="CDP_ALCOHOL_P_TRANSF_CS"/>
</dbReference>
<comment type="caution">
    <text evidence="5">The sequence shown here is derived from an EMBL/GenBank/DDBJ whole genome shotgun (WGS) entry which is preliminary data.</text>
</comment>
<protein>
    <submittedName>
        <fullName evidence="5">Phosphatidylglycerophosphate synthase</fullName>
    </submittedName>
</protein>
<keyword evidence="3" id="KW-0175">Coiled coil</keyword>
<evidence type="ECO:0000256" key="3">
    <source>
        <dbReference type="SAM" id="Coils"/>
    </source>
</evidence>
<organism evidence="5 6">
    <name type="scientific">Caldalkalibacillus uzonensis</name>
    <dbReference type="NCBI Taxonomy" id="353224"/>
    <lineage>
        <taxon>Bacteria</taxon>
        <taxon>Bacillati</taxon>
        <taxon>Bacillota</taxon>
        <taxon>Bacilli</taxon>
        <taxon>Bacillales</taxon>
        <taxon>Bacillaceae</taxon>
        <taxon>Caldalkalibacillus</taxon>
    </lineage>
</organism>
<dbReference type="InterPro" id="IPR000462">
    <property type="entry name" value="CDP-OH_P_trans"/>
</dbReference>
<feature type="transmembrane region" description="Helical" evidence="4">
    <location>
        <begin position="285"/>
        <end position="305"/>
    </location>
</feature>
<evidence type="ECO:0000256" key="2">
    <source>
        <dbReference type="RuleBase" id="RU003750"/>
    </source>
</evidence>
<feature type="coiled-coil region" evidence="3">
    <location>
        <begin position="162"/>
        <end position="224"/>
    </location>
</feature>
<reference evidence="5 6" key="1">
    <citation type="submission" date="2023-07" db="EMBL/GenBank/DDBJ databases">
        <title>Genomic Encyclopedia of Type Strains, Phase IV (KMG-IV): sequencing the most valuable type-strain genomes for metagenomic binning, comparative biology and taxonomic classification.</title>
        <authorList>
            <person name="Goeker M."/>
        </authorList>
    </citation>
    <scope>NUCLEOTIDE SEQUENCE [LARGE SCALE GENOMIC DNA]</scope>
    <source>
        <strain evidence="5 6">DSM 17740</strain>
    </source>
</reference>
<proteinExistence type="inferred from homology"/>